<evidence type="ECO:0000256" key="4">
    <source>
        <dbReference type="RuleBase" id="RU003792"/>
    </source>
</evidence>
<dbReference type="GO" id="GO:0031119">
    <property type="term" value="P:tRNA pseudouridine synthesis"/>
    <property type="evidence" value="ECO:0007669"/>
    <property type="project" value="TreeGrafter"/>
</dbReference>
<reference evidence="9" key="1">
    <citation type="submission" date="2016-04" db="UniProtKB">
        <authorList>
            <consortium name="WormBaseParasite"/>
        </authorList>
    </citation>
    <scope>IDENTIFICATION</scope>
</reference>
<comment type="catalytic activity">
    <reaction evidence="4">
        <text>uridine(38/39/40) in tRNA = pseudouridine(38/39/40) in tRNA</text>
        <dbReference type="Rhea" id="RHEA:22376"/>
        <dbReference type="Rhea" id="RHEA-COMP:10085"/>
        <dbReference type="Rhea" id="RHEA-COMP:10087"/>
        <dbReference type="ChEBI" id="CHEBI:65314"/>
        <dbReference type="ChEBI" id="CHEBI:65315"/>
        <dbReference type="EC" id="5.4.99.12"/>
    </reaction>
</comment>
<keyword evidence="3 4" id="KW-0413">Isomerase</keyword>
<dbReference type="PANTHER" id="PTHR11142:SF5">
    <property type="entry name" value="TRNA PSEUDOURIDINE(38_39) SYNTHASE"/>
    <property type="match status" value="1"/>
</dbReference>
<protein>
    <recommendedName>
        <fullName evidence="4">tRNA pseudouridine synthase</fullName>
        <ecNumber evidence="4">5.4.99.12</ecNumber>
    </recommendedName>
</protein>
<dbReference type="EMBL" id="UYYG01001216">
    <property type="protein sequence ID" value="VDN60445.1"/>
    <property type="molecule type" value="Genomic_DNA"/>
</dbReference>
<keyword evidence="2 4" id="KW-0819">tRNA processing</keyword>
<reference evidence="6 8" key="2">
    <citation type="submission" date="2018-11" db="EMBL/GenBank/DDBJ databases">
        <authorList>
            <consortium name="Pathogen Informatics"/>
        </authorList>
    </citation>
    <scope>NUCLEOTIDE SEQUENCE [LARGE SCALE GENOMIC DNA]</scope>
</reference>
<feature type="domain" description="Pseudouridine synthase I TruA alpha/beta" evidence="5">
    <location>
        <begin position="181"/>
        <end position="284"/>
    </location>
</feature>
<evidence type="ECO:0000313" key="6">
    <source>
        <dbReference type="EMBL" id="VDN60445.1"/>
    </source>
</evidence>
<dbReference type="GO" id="GO:0003723">
    <property type="term" value="F:RNA binding"/>
    <property type="evidence" value="ECO:0007669"/>
    <property type="project" value="InterPro"/>
</dbReference>
<dbReference type="GO" id="GO:0160147">
    <property type="term" value="F:tRNA pseudouridine(38-40) synthase activity"/>
    <property type="evidence" value="ECO:0007669"/>
    <property type="project" value="UniProtKB-EC"/>
</dbReference>
<dbReference type="OrthoDB" id="25767at2759"/>
<dbReference type="Gene3D" id="3.30.70.660">
    <property type="entry name" value="Pseudouridine synthase I, catalytic domain, C-terminal subdomain"/>
    <property type="match status" value="1"/>
</dbReference>
<evidence type="ECO:0000313" key="8">
    <source>
        <dbReference type="Proteomes" id="UP000274756"/>
    </source>
</evidence>
<dbReference type="GO" id="GO:1990481">
    <property type="term" value="P:mRNA pseudouridine synthesis"/>
    <property type="evidence" value="ECO:0007669"/>
    <property type="project" value="TreeGrafter"/>
</dbReference>
<dbReference type="Gene3D" id="3.30.70.580">
    <property type="entry name" value="Pseudouridine synthase I, catalytic domain, N-terminal subdomain"/>
    <property type="match status" value="1"/>
</dbReference>
<dbReference type="Proteomes" id="UP000038040">
    <property type="component" value="Unplaced"/>
</dbReference>
<dbReference type="SUPFAM" id="SSF55120">
    <property type="entry name" value="Pseudouridine synthase"/>
    <property type="match status" value="1"/>
</dbReference>
<dbReference type="EC" id="5.4.99.12" evidence="4"/>
<keyword evidence="8" id="KW-1185">Reference proteome</keyword>
<dbReference type="STRING" id="318479.A0A158Q5Y5"/>
<evidence type="ECO:0000313" key="9">
    <source>
        <dbReference type="WBParaSite" id="DME_0000857101-mRNA-1"/>
    </source>
</evidence>
<dbReference type="GO" id="GO:0005737">
    <property type="term" value="C:cytoplasm"/>
    <property type="evidence" value="ECO:0007669"/>
    <property type="project" value="TreeGrafter"/>
</dbReference>
<evidence type="ECO:0000256" key="3">
    <source>
        <dbReference type="ARBA" id="ARBA00023235"/>
    </source>
</evidence>
<dbReference type="InterPro" id="IPR020097">
    <property type="entry name" value="PsdUridine_synth_TruA_a/b_dom"/>
</dbReference>
<dbReference type="Proteomes" id="UP000274756">
    <property type="component" value="Unassembled WGS sequence"/>
</dbReference>
<dbReference type="GO" id="GO:0005634">
    <property type="term" value="C:nucleus"/>
    <property type="evidence" value="ECO:0007669"/>
    <property type="project" value="TreeGrafter"/>
</dbReference>
<dbReference type="NCBIfam" id="TIGR00071">
    <property type="entry name" value="hisT_truA"/>
    <property type="match status" value="1"/>
</dbReference>
<dbReference type="Pfam" id="PF01416">
    <property type="entry name" value="PseudoU_synth_1"/>
    <property type="match status" value="1"/>
</dbReference>
<dbReference type="PANTHER" id="PTHR11142">
    <property type="entry name" value="PSEUDOURIDYLATE SYNTHASE"/>
    <property type="match status" value="1"/>
</dbReference>
<dbReference type="WBParaSite" id="DME_0000857101-mRNA-1">
    <property type="protein sequence ID" value="DME_0000857101-mRNA-1"/>
    <property type="gene ID" value="DME_0000857101"/>
</dbReference>
<organism evidence="7 9">
    <name type="scientific">Dracunculus medinensis</name>
    <name type="common">Guinea worm</name>
    <dbReference type="NCBI Taxonomy" id="318479"/>
    <lineage>
        <taxon>Eukaryota</taxon>
        <taxon>Metazoa</taxon>
        <taxon>Ecdysozoa</taxon>
        <taxon>Nematoda</taxon>
        <taxon>Chromadorea</taxon>
        <taxon>Rhabditida</taxon>
        <taxon>Spirurina</taxon>
        <taxon>Dracunculoidea</taxon>
        <taxon>Dracunculidae</taxon>
        <taxon>Dracunculus</taxon>
    </lineage>
</organism>
<dbReference type="InterPro" id="IPR020103">
    <property type="entry name" value="PsdUridine_synth_cat_dom_sf"/>
</dbReference>
<evidence type="ECO:0000256" key="2">
    <source>
        <dbReference type="ARBA" id="ARBA00022694"/>
    </source>
</evidence>
<comment type="similarity">
    <text evidence="1 4">Belongs to the tRNA pseudouridine synthase TruA family.</text>
</comment>
<evidence type="ECO:0000259" key="5">
    <source>
        <dbReference type="Pfam" id="PF01416"/>
    </source>
</evidence>
<dbReference type="AlphaFoldDB" id="A0A158Q5Y5"/>
<proteinExistence type="inferred from homology"/>
<dbReference type="InterPro" id="IPR001406">
    <property type="entry name" value="PsdUridine_synth_TruA"/>
</dbReference>
<dbReference type="InterPro" id="IPR020095">
    <property type="entry name" value="PsdUridine_synth_TruA_C"/>
</dbReference>
<evidence type="ECO:0000313" key="7">
    <source>
        <dbReference type="Proteomes" id="UP000038040"/>
    </source>
</evidence>
<evidence type="ECO:0000256" key="1">
    <source>
        <dbReference type="ARBA" id="ARBA00009375"/>
    </source>
</evidence>
<dbReference type="InterPro" id="IPR020094">
    <property type="entry name" value="TruA/RsuA/RluB/E/F_N"/>
</dbReference>
<name>A0A158Q5Y5_DRAME</name>
<accession>A0A158Q5Y5</accession>
<gene>
    <name evidence="6" type="ORF">DME_LOCUS10418</name>
</gene>
<sequence length="371" mass="43114">MENREIFEDDNASIIGKKRKRNFIHERYPKRRIALMFLYFGWNYEGLICQPNTPNTVEEELKSALLKTCLIEDWETCEWNRCGRTDKFVSGFRQIASLIVRSTDPKGKFVFCNESILDDKRFKGSELNYTKIMNAVLPKTIQIIAWAPVPKIFNSRYDCSRRTYKYFFPVADFDLNAMRKACTYLIGEHDFRNFCRIDRSHIKENYVRNISKPYCMAELTIIASGFLWHQIRCIMALLYEVGKSRETPEVSIFVDLLDITKMPSKPVYGLASGIPLCFYDCSFDKTDFEWNWDIDAISKVKNHLLSSWVDLQSNMVDGLNSMVPGLPSDSHGLAEFLKPFGSPSSKIYIPINMRQSCNILEDKKGKFAEEK</sequence>